<evidence type="ECO:0008006" key="4">
    <source>
        <dbReference type="Google" id="ProtNLM"/>
    </source>
</evidence>
<gene>
    <name evidence="2" type="ORF">F5X68DRAFT_234130</name>
</gene>
<name>A0A9P9A9B3_9PEZI</name>
<proteinExistence type="predicted"/>
<evidence type="ECO:0000256" key="1">
    <source>
        <dbReference type="SAM" id="SignalP"/>
    </source>
</evidence>
<evidence type="ECO:0000313" key="2">
    <source>
        <dbReference type="EMBL" id="KAH6681014.1"/>
    </source>
</evidence>
<organism evidence="2 3">
    <name type="scientific">Plectosphaerella plurivora</name>
    <dbReference type="NCBI Taxonomy" id="936078"/>
    <lineage>
        <taxon>Eukaryota</taxon>
        <taxon>Fungi</taxon>
        <taxon>Dikarya</taxon>
        <taxon>Ascomycota</taxon>
        <taxon>Pezizomycotina</taxon>
        <taxon>Sordariomycetes</taxon>
        <taxon>Hypocreomycetidae</taxon>
        <taxon>Glomerellales</taxon>
        <taxon>Plectosphaerellaceae</taxon>
        <taxon>Plectosphaerella</taxon>
    </lineage>
</organism>
<dbReference type="Proteomes" id="UP000770015">
    <property type="component" value="Unassembled WGS sequence"/>
</dbReference>
<dbReference type="EMBL" id="JAGSXJ010000019">
    <property type="protein sequence ID" value="KAH6681014.1"/>
    <property type="molecule type" value="Genomic_DNA"/>
</dbReference>
<keyword evidence="3" id="KW-1185">Reference proteome</keyword>
<protein>
    <recommendedName>
        <fullName evidence="4">Secreted protein</fullName>
    </recommendedName>
</protein>
<feature type="chain" id="PRO_5040148218" description="Secreted protein" evidence="1">
    <location>
        <begin position="21"/>
        <end position="79"/>
    </location>
</feature>
<sequence>MVSIKSLFFAAATLTAVAEAQMYHCWCGSGGRRTREVCASNGSGVMRGSRCELFGPAIPGWWYDRACREPSQQMCDQVA</sequence>
<feature type="signal peptide" evidence="1">
    <location>
        <begin position="1"/>
        <end position="20"/>
    </location>
</feature>
<reference evidence="2" key="1">
    <citation type="journal article" date="2021" name="Nat. Commun.">
        <title>Genetic determinants of endophytism in the Arabidopsis root mycobiome.</title>
        <authorList>
            <person name="Mesny F."/>
            <person name="Miyauchi S."/>
            <person name="Thiergart T."/>
            <person name="Pickel B."/>
            <person name="Atanasova L."/>
            <person name="Karlsson M."/>
            <person name="Huettel B."/>
            <person name="Barry K.W."/>
            <person name="Haridas S."/>
            <person name="Chen C."/>
            <person name="Bauer D."/>
            <person name="Andreopoulos W."/>
            <person name="Pangilinan J."/>
            <person name="LaButti K."/>
            <person name="Riley R."/>
            <person name="Lipzen A."/>
            <person name="Clum A."/>
            <person name="Drula E."/>
            <person name="Henrissat B."/>
            <person name="Kohler A."/>
            <person name="Grigoriev I.V."/>
            <person name="Martin F.M."/>
            <person name="Hacquard S."/>
        </authorList>
    </citation>
    <scope>NUCLEOTIDE SEQUENCE</scope>
    <source>
        <strain evidence="2">MPI-SDFR-AT-0117</strain>
    </source>
</reference>
<evidence type="ECO:0000313" key="3">
    <source>
        <dbReference type="Proteomes" id="UP000770015"/>
    </source>
</evidence>
<keyword evidence="1" id="KW-0732">Signal</keyword>
<dbReference type="AlphaFoldDB" id="A0A9P9A9B3"/>
<comment type="caution">
    <text evidence="2">The sequence shown here is derived from an EMBL/GenBank/DDBJ whole genome shotgun (WGS) entry which is preliminary data.</text>
</comment>
<accession>A0A9P9A9B3</accession>